<proteinExistence type="predicted"/>
<dbReference type="Proteomes" id="UP001164746">
    <property type="component" value="Chromosome 9"/>
</dbReference>
<keyword evidence="2" id="KW-1185">Reference proteome</keyword>
<sequence length="211" mass="24934">MFRIDEVPLYKSNSLQLLPVLCSTGDFEPFIVSVFYGRSKLNSVNIYVTNHTAYCERCIVKVEWNGRVVYNIPEEDKKLHELHTDERFAETLYPEHQVTRSPLMNANTLCIKSSPLNYMQLVCLGPKECKFSQQQLSRVFEKLNYLNGKIPTEFACQPWLDMNRWKASVFRQFLLYKGPLVLRPVVSKEVYDHFFYLWLRQSQPSYHLMMT</sequence>
<evidence type="ECO:0000313" key="1">
    <source>
        <dbReference type="EMBL" id="WAR15397.1"/>
    </source>
</evidence>
<name>A0ABY7EZP0_MYAAR</name>
<protein>
    <submittedName>
        <fullName evidence="1">Uncharacterized protein</fullName>
    </submittedName>
</protein>
<evidence type="ECO:0000313" key="2">
    <source>
        <dbReference type="Proteomes" id="UP001164746"/>
    </source>
</evidence>
<gene>
    <name evidence="1" type="ORF">MAR_005502</name>
</gene>
<organism evidence="1 2">
    <name type="scientific">Mya arenaria</name>
    <name type="common">Soft-shell clam</name>
    <dbReference type="NCBI Taxonomy" id="6604"/>
    <lineage>
        <taxon>Eukaryota</taxon>
        <taxon>Metazoa</taxon>
        <taxon>Spiralia</taxon>
        <taxon>Lophotrochozoa</taxon>
        <taxon>Mollusca</taxon>
        <taxon>Bivalvia</taxon>
        <taxon>Autobranchia</taxon>
        <taxon>Heteroconchia</taxon>
        <taxon>Euheterodonta</taxon>
        <taxon>Imparidentia</taxon>
        <taxon>Neoheterodontei</taxon>
        <taxon>Myida</taxon>
        <taxon>Myoidea</taxon>
        <taxon>Myidae</taxon>
        <taxon>Mya</taxon>
    </lineage>
</organism>
<dbReference type="EMBL" id="CP111020">
    <property type="protein sequence ID" value="WAR15397.1"/>
    <property type="molecule type" value="Genomic_DNA"/>
</dbReference>
<accession>A0ABY7EZP0</accession>
<reference evidence="1" key="1">
    <citation type="submission" date="2022-11" db="EMBL/GenBank/DDBJ databases">
        <title>Centuries of genome instability and evolution in soft-shell clam transmissible cancer (bioRxiv).</title>
        <authorList>
            <person name="Hart S.F.M."/>
            <person name="Yonemitsu M.A."/>
            <person name="Giersch R.M."/>
            <person name="Beal B.F."/>
            <person name="Arriagada G."/>
            <person name="Davis B.W."/>
            <person name="Ostrander E.A."/>
            <person name="Goff S.P."/>
            <person name="Metzger M.J."/>
        </authorList>
    </citation>
    <scope>NUCLEOTIDE SEQUENCE</scope>
    <source>
        <strain evidence="1">MELC-2E11</strain>
        <tissue evidence="1">Siphon/mantle</tissue>
    </source>
</reference>
<dbReference type="PANTHER" id="PTHR33053">
    <property type="entry name" value="PROTEIN, PUTATIVE-RELATED"/>
    <property type="match status" value="1"/>
</dbReference>